<dbReference type="PROSITE" id="PS01279">
    <property type="entry name" value="PCMT"/>
    <property type="match status" value="1"/>
</dbReference>
<dbReference type="NCBIfam" id="TIGR00080">
    <property type="entry name" value="pimt"/>
    <property type="match status" value="1"/>
</dbReference>
<dbReference type="GO" id="GO:0030091">
    <property type="term" value="P:protein repair"/>
    <property type="evidence" value="ECO:0007669"/>
    <property type="project" value="UniProtKB-UniRule"/>
</dbReference>
<evidence type="ECO:0000256" key="1">
    <source>
        <dbReference type="ARBA" id="ARBA00004496"/>
    </source>
</evidence>
<dbReference type="NCBIfam" id="NF010549">
    <property type="entry name" value="PRK13942.1"/>
    <property type="match status" value="1"/>
</dbReference>
<keyword evidence="3 9" id="KW-0963">Cytoplasm</keyword>
<evidence type="ECO:0000256" key="5">
    <source>
        <dbReference type="ARBA" id="ARBA00022679"/>
    </source>
</evidence>
<comment type="subcellular location">
    <subcellularLocation>
        <location evidence="1 9">Cytoplasm</location>
    </subcellularLocation>
</comment>
<dbReference type="SUPFAM" id="SSF53335">
    <property type="entry name" value="S-adenosyl-L-methionine-dependent methyltransferases"/>
    <property type="match status" value="1"/>
</dbReference>
<dbReference type="FunFam" id="3.40.50.150:FF:000010">
    <property type="entry name" value="Protein-L-isoaspartate O-methyltransferase"/>
    <property type="match status" value="1"/>
</dbReference>
<comment type="catalytic activity">
    <reaction evidence="8 9">
        <text>[protein]-L-isoaspartate + S-adenosyl-L-methionine = [protein]-L-isoaspartate alpha-methyl ester + S-adenosyl-L-homocysteine</text>
        <dbReference type="Rhea" id="RHEA:12705"/>
        <dbReference type="Rhea" id="RHEA-COMP:12143"/>
        <dbReference type="Rhea" id="RHEA-COMP:12144"/>
        <dbReference type="ChEBI" id="CHEBI:57856"/>
        <dbReference type="ChEBI" id="CHEBI:59789"/>
        <dbReference type="ChEBI" id="CHEBI:90596"/>
        <dbReference type="ChEBI" id="CHEBI:90598"/>
        <dbReference type="EC" id="2.1.1.77"/>
    </reaction>
</comment>
<evidence type="ECO:0000256" key="6">
    <source>
        <dbReference type="ARBA" id="ARBA00022691"/>
    </source>
</evidence>
<dbReference type="AlphaFoldDB" id="A0AA51UEA6"/>
<organism evidence="10 11">
    <name type="scientific">Methanolobus mangrovi</name>
    <dbReference type="NCBI Taxonomy" id="3072977"/>
    <lineage>
        <taxon>Archaea</taxon>
        <taxon>Methanobacteriati</taxon>
        <taxon>Methanobacteriota</taxon>
        <taxon>Stenosarchaea group</taxon>
        <taxon>Methanomicrobia</taxon>
        <taxon>Methanosarcinales</taxon>
        <taxon>Methanosarcinaceae</taxon>
        <taxon>Methanolobus</taxon>
    </lineage>
</organism>
<dbReference type="RefSeq" id="WP_309307404.1">
    <property type="nucleotide sequence ID" value="NZ_CP133594.1"/>
</dbReference>
<dbReference type="PANTHER" id="PTHR11579:SF0">
    <property type="entry name" value="PROTEIN-L-ISOASPARTATE(D-ASPARTATE) O-METHYLTRANSFERASE"/>
    <property type="match status" value="1"/>
</dbReference>
<comment type="similarity">
    <text evidence="2 9">Belongs to the methyltransferase superfamily. L-isoaspartyl/D-aspartyl protein methyltransferase family.</text>
</comment>
<dbReference type="InterPro" id="IPR000682">
    <property type="entry name" value="PCMT"/>
</dbReference>
<reference evidence="10" key="1">
    <citation type="submission" date="2023-08" db="EMBL/GenBank/DDBJ databases">
        <title>Methanolobus mangrovi sp. nov. and Methanolobus sediminis sp. nov, two novel methylotrophic methanogens isolated from mangrove sediments in China.</title>
        <authorList>
            <person name="Zhou J."/>
        </authorList>
    </citation>
    <scope>NUCLEOTIDE SEQUENCE</scope>
    <source>
        <strain evidence="10">FTZ2</strain>
    </source>
</reference>
<evidence type="ECO:0000313" key="11">
    <source>
        <dbReference type="Proteomes" id="UP001183006"/>
    </source>
</evidence>
<dbReference type="CDD" id="cd02440">
    <property type="entry name" value="AdoMet_MTases"/>
    <property type="match status" value="1"/>
</dbReference>
<dbReference type="EMBL" id="CP133594">
    <property type="protein sequence ID" value="WMW21615.1"/>
    <property type="molecule type" value="Genomic_DNA"/>
</dbReference>
<evidence type="ECO:0000256" key="4">
    <source>
        <dbReference type="ARBA" id="ARBA00022603"/>
    </source>
</evidence>
<evidence type="ECO:0000256" key="2">
    <source>
        <dbReference type="ARBA" id="ARBA00005369"/>
    </source>
</evidence>
<keyword evidence="11" id="KW-1185">Reference proteome</keyword>
<dbReference type="Proteomes" id="UP001183006">
    <property type="component" value="Chromosome"/>
</dbReference>
<proteinExistence type="inferred from homology"/>
<dbReference type="GO" id="GO:0004719">
    <property type="term" value="F:protein-L-isoaspartate (D-aspartate) O-methyltransferase activity"/>
    <property type="evidence" value="ECO:0007669"/>
    <property type="project" value="UniProtKB-UniRule"/>
</dbReference>
<comment type="function">
    <text evidence="7 9">Catalyzes the methyl esterification of L-isoaspartyl residues in peptides and proteins that result from spontaneous decomposition of normal L-aspartyl and L-asparaginyl residues. It plays a role in the repair and/or degradation of damaged proteins.</text>
</comment>
<dbReference type="KEGG" id="mmav:RE476_09485"/>
<dbReference type="GO" id="GO:0005737">
    <property type="term" value="C:cytoplasm"/>
    <property type="evidence" value="ECO:0007669"/>
    <property type="project" value="UniProtKB-SubCell"/>
</dbReference>
<evidence type="ECO:0000256" key="7">
    <source>
        <dbReference type="ARBA" id="ARBA00025330"/>
    </source>
</evidence>
<dbReference type="Pfam" id="PF01135">
    <property type="entry name" value="PCMT"/>
    <property type="match status" value="1"/>
</dbReference>
<dbReference type="EC" id="2.1.1.77" evidence="9"/>
<dbReference type="NCBIfam" id="NF001453">
    <property type="entry name" value="PRK00312.1"/>
    <property type="match status" value="1"/>
</dbReference>
<dbReference type="InterPro" id="IPR029063">
    <property type="entry name" value="SAM-dependent_MTases_sf"/>
</dbReference>
<dbReference type="Gene3D" id="3.40.50.150">
    <property type="entry name" value="Vaccinia Virus protein VP39"/>
    <property type="match status" value="1"/>
</dbReference>
<sequence>MEYERKRALLVKSLKEQNISDKTLSAMMKVPRHLFVPSVHMSQAYVDSPLPIGHAQTISAPHMVAMMCDLLELQEGQKVLEIGAGSGYNAAVMAEIIGQKGKIYSIERLEKLAVFAWENLERAGYSNVEVILGDGSLGYPDHAPYDRICVTASAPDTPKPLIEQLKPGGIMVLPEGEGYQRLYIIRKSMDGEVTKQDWGGVIFVPLIGHHGFKIYNSRRGQK</sequence>
<keyword evidence="6 9" id="KW-0949">S-adenosyl-L-methionine</keyword>
<name>A0AA51UEA6_9EURY</name>
<keyword evidence="5 9" id="KW-0808">Transferase</keyword>
<dbReference type="PANTHER" id="PTHR11579">
    <property type="entry name" value="PROTEIN-L-ISOASPARTATE O-METHYLTRANSFERASE"/>
    <property type="match status" value="1"/>
</dbReference>
<protein>
    <recommendedName>
        <fullName evidence="9">Protein-L-isoaspartate O-methyltransferase</fullName>
        <ecNumber evidence="9">2.1.1.77</ecNumber>
    </recommendedName>
    <alternativeName>
        <fullName evidence="9">L-isoaspartyl protein carboxyl methyltransferase</fullName>
    </alternativeName>
    <alternativeName>
        <fullName evidence="9">Protein L-isoaspartyl methyltransferase</fullName>
    </alternativeName>
    <alternativeName>
        <fullName evidence="9">Protein-beta-aspartate methyltransferase</fullName>
        <shortName evidence="9">PIMT</shortName>
    </alternativeName>
</protein>
<keyword evidence="4 9" id="KW-0489">Methyltransferase</keyword>
<gene>
    <name evidence="9" type="primary">pcm</name>
    <name evidence="10" type="ORF">RE476_09485</name>
</gene>
<evidence type="ECO:0000256" key="9">
    <source>
        <dbReference type="HAMAP-Rule" id="MF_00090"/>
    </source>
</evidence>
<dbReference type="GeneID" id="84230372"/>
<dbReference type="GO" id="GO:0032259">
    <property type="term" value="P:methylation"/>
    <property type="evidence" value="ECO:0007669"/>
    <property type="project" value="UniProtKB-KW"/>
</dbReference>
<accession>A0AA51UEA6</accession>
<evidence type="ECO:0000313" key="10">
    <source>
        <dbReference type="EMBL" id="WMW21615.1"/>
    </source>
</evidence>
<evidence type="ECO:0000256" key="3">
    <source>
        <dbReference type="ARBA" id="ARBA00022490"/>
    </source>
</evidence>
<feature type="active site" evidence="9">
    <location>
        <position position="59"/>
    </location>
</feature>
<dbReference type="HAMAP" id="MF_00090">
    <property type="entry name" value="PIMT"/>
    <property type="match status" value="1"/>
</dbReference>
<evidence type="ECO:0000256" key="8">
    <source>
        <dbReference type="ARBA" id="ARBA00029295"/>
    </source>
</evidence>